<proteinExistence type="predicted"/>
<dbReference type="OrthoDB" id="7067492at2"/>
<dbReference type="EMBL" id="FQYK01000002">
    <property type="protein sequence ID" value="SHI55575.1"/>
    <property type="molecule type" value="Genomic_DNA"/>
</dbReference>
<sequence>MKVVNIHKRIINQPMEKVAPIFKTLATSNDLVWPHENWPAITFKEGLKIGSKGGHGRIRYTIIEFEAGKHIKFKFTKPDGFNGTHALKIDALDTDTTEICHEIRMHTSFKASFLWTFVIRWLHDALIEEAFDKVENYFNTENKITKYNAWVNYLRGVYKRRAIQTKTV</sequence>
<dbReference type="eggNOG" id="ENOG502ZCC9">
    <property type="taxonomic scope" value="Bacteria"/>
</dbReference>
<dbReference type="STRING" id="1178825.SAMN05216261_1046"/>
<accession>A0A1M6C3F0</accession>
<keyword evidence="2" id="KW-1185">Reference proteome</keyword>
<protein>
    <recommendedName>
        <fullName evidence="3">Polyketide cyclase / dehydrase and lipid transport</fullName>
    </recommendedName>
</protein>
<evidence type="ECO:0000313" key="2">
    <source>
        <dbReference type="Proteomes" id="UP000184396"/>
    </source>
</evidence>
<dbReference type="AlphaFoldDB" id="A0A1M6C3F0"/>
<evidence type="ECO:0008006" key="3">
    <source>
        <dbReference type="Google" id="ProtNLM"/>
    </source>
</evidence>
<dbReference type="Proteomes" id="UP000184396">
    <property type="component" value="Unassembled WGS sequence"/>
</dbReference>
<name>A0A1M6C3F0_9FLAO</name>
<reference evidence="1 2" key="1">
    <citation type="submission" date="2016-11" db="EMBL/GenBank/DDBJ databases">
        <authorList>
            <person name="Jaros S."/>
            <person name="Januszkiewicz K."/>
            <person name="Wedrychowicz H."/>
        </authorList>
    </citation>
    <scope>NUCLEOTIDE SEQUENCE [LARGE SCALE GENOMIC DNA]</scope>
    <source>
        <strain evidence="1 2">CGMCC 1.12213</strain>
    </source>
</reference>
<dbReference type="RefSeq" id="WP_019387194.1">
    <property type="nucleotide sequence ID" value="NZ_ALIH01000005.1"/>
</dbReference>
<gene>
    <name evidence="1" type="ORF">SAMN05216261_1046</name>
</gene>
<dbReference type="SUPFAM" id="SSF55961">
    <property type="entry name" value="Bet v1-like"/>
    <property type="match status" value="1"/>
</dbReference>
<evidence type="ECO:0000313" key="1">
    <source>
        <dbReference type="EMBL" id="SHI55575.1"/>
    </source>
</evidence>
<organism evidence="1 2">
    <name type="scientific">Algibacter luteus</name>
    <dbReference type="NCBI Taxonomy" id="1178825"/>
    <lineage>
        <taxon>Bacteria</taxon>
        <taxon>Pseudomonadati</taxon>
        <taxon>Bacteroidota</taxon>
        <taxon>Flavobacteriia</taxon>
        <taxon>Flavobacteriales</taxon>
        <taxon>Flavobacteriaceae</taxon>
        <taxon>Algibacter</taxon>
    </lineage>
</organism>